<accession>A0A9P4S9S5</accession>
<protein>
    <submittedName>
        <fullName evidence="7">Glycoside hydrolase family 43 protein</fullName>
    </submittedName>
</protein>
<evidence type="ECO:0000256" key="1">
    <source>
        <dbReference type="ARBA" id="ARBA00009865"/>
    </source>
</evidence>
<proteinExistence type="inferred from homology"/>
<evidence type="ECO:0000256" key="2">
    <source>
        <dbReference type="ARBA" id="ARBA00022801"/>
    </source>
</evidence>
<dbReference type="Pfam" id="PF17851">
    <property type="entry name" value="GH43_C2"/>
    <property type="match status" value="1"/>
</dbReference>
<reference evidence="7" key="1">
    <citation type="journal article" date="2020" name="Stud. Mycol.">
        <title>101 Dothideomycetes genomes: a test case for predicting lifestyles and emergence of pathogens.</title>
        <authorList>
            <person name="Haridas S."/>
            <person name="Albert R."/>
            <person name="Binder M."/>
            <person name="Bloem J."/>
            <person name="Labutti K."/>
            <person name="Salamov A."/>
            <person name="Andreopoulos B."/>
            <person name="Baker S."/>
            <person name="Barry K."/>
            <person name="Bills G."/>
            <person name="Bluhm B."/>
            <person name="Cannon C."/>
            <person name="Castanera R."/>
            <person name="Culley D."/>
            <person name="Daum C."/>
            <person name="Ezra D."/>
            <person name="Gonzalez J."/>
            <person name="Henrissat B."/>
            <person name="Kuo A."/>
            <person name="Liang C."/>
            <person name="Lipzen A."/>
            <person name="Lutzoni F."/>
            <person name="Magnuson J."/>
            <person name="Mondo S."/>
            <person name="Nolan M."/>
            <person name="Ohm R."/>
            <person name="Pangilinan J."/>
            <person name="Park H.-J."/>
            <person name="Ramirez L."/>
            <person name="Alfaro M."/>
            <person name="Sun H."/>
            <person name="Tritt A."/>
            <person name="Yoshinaga Y."/>
            <person name="Zwiers L.-H."/>
            <person name="Turgeon B."/>
            <person name="Goodwin S."/>
            <person name="Spatafora J."/>
            <person name="Crous P."/>
            <person name="Grigoriev I."/>
        </authorList>
    </citation>
    <scope>NUCLEOTIDE SEQUENCE</scope>
    <source>
        <strain evidence="7">CBS 101060</strain>
    </source>
</reference>
<feature type="signal peptide" evidence="5">
    <location>
        <begin position="1"/>
        <end position="17"/>
    </location>
</feature>
<dbReference type="PANTHER" id="PTHR42812:SF15">
    <property type="entry name" value="HYDROLASE, PUTATIVE (AFU_ORTHOLOGUE AFUA_2G00930)-RELATED"/>
    <property type="match status" value="1"/>
</dbReference>
<dbReference type="Gene3D" id="2.60.120.200">
    <property type="match status" value="1"/>
</dbReference>
<name>A0A9P4S9S5_9PEZI</name>
<keyword evidence="8" id="KW-1185">Reference proteome</keyword>
<dbReference type="EMBL" id="MU006096">
    <property type="protein sequence ID" value="KAF2838626.1"/>
    <property type="molecule type" value="Genomic_DNA"/>
</dbReference>
<dbReference type="Proteomes" id="UP000799429">
    <property type="component" value="Unassembled WGS sequence"/>
</dbReference>
<dbReference type="SUPFAM" id="SSF49899">
    <property type="entry name" value="Concanavalin A-like lectins/glucanases"/>
    <property type="match status" value="1"/>
</dbReference>
<keyword evidence="3 4" id="KW-0326">Glycosidase</keyword>
<evidence type="ECO:0000256" key="4">
    <source>
        <dbReference type="RuleBase" id="RU361187"/>
    </source>
</evidence>
<sequence length="514" mass="56603">MLLFSPVLSLLALSVVGQQFTNPVLWEDLADTDVIRVNDTYYLTSSTMHYSPGAPILRSYDLVNWEYISHAVPRLDWGSKYDLTGGQRAYVEGIWASTFNYRKSSRTYYWLGCIRGSNTQIYTAPAAEGPWSRKGTISNCYYDAGLLVDPDTDIMYVAYGNTQLSVAQLSSDGLSQARTQNVFNSPSNIGTLEGSRFYKRNGNYYIFVTKPANGQYVLKASSPWGPYTSKQLLFNIQTPIAGGGIPHQGGLVETQNGVWYYMAFVDSYPGGRIPVLAPITWDSDGFPVIQTVNGGWGASYPYPLPKRVLESPVGTDTFNSTSLSHHWEWNHNPEISKFSVGAGLKLETVTVTNDLYVARNTVSRRILGPASTATIVLDYSGMKQGDRAGLALLRDQSAWIGIKNDSGTFRVIMVNGVAMNSNWSTRSTGSEVSATTVTGGKIWLRASADIRPGSGRQGRFSYSTDGKTFTTFGNALVMNNDWHFFMGYRFAVFNYATTSLGGEVIVEEFTLTAA</sequence>
<dbReference type="InterPro" id="IPR041542">
    <property type="entry name" value="GH43_C2"/>
</dbReference>
<keyword evidence="2 4" id="KW-0378">Hydrolase</keyword>
<dbReference type="GO" id="GO:0004553">
    <property type="term" value="F:hydrolase activity, hydrolyzing O-glycosyl compounds"/>
    <property type="evidence" value="ECO:0007669"/>
    <property type="project" value="InterPro"/>
</dbReference>
<dbReference type="AlphaFoldDB" id="A0A9P4S9S5"/>
<dbReference type="InterPro" id="IPR006710">
    <property type="entry name" value="Glyco_hydro_43"/>
</dbReference>
<comment type="similarity">
    <text evidence="1 4">Belongs to the glycosyl hydrolase 43 family.</text>
</comment>
<dbReference type="SUPFAM" id="SSF75005">
    <property type="entry name" value="Arabinanase/levansucrase/invertase"/>
    <property type="match status" value="1"/>
</dbReference>
<keyword evidence="5" id="KW-0732">Signal</keyword>
<evidence type="ECO:0000256" key="3">
    <source>
        <dbReference type="ARBA" id="ARBA00023295"/>
    </source>
</evidence>
<dbReference type="InterPro" id="IPR023296">
    <property type="entry name" value="Glyco_hydro_beta-prop_sf"/>
</dbReference>
<comment type="caution">
    <text evidence="7">The sequence shown here is derived from an EMBL/GenBank/DDBJ whole genome shotgun (WGS) entry which is preliminary data.</text>
</comment>
<evidence type="ECO:0000313" key="8">
    <source>
        <dbReference type="Proteomes" id="UP000799429"/>
    </source>
</evidence>
<dbReference type="CDD" id="cd09001">
    <property type="entry name" value="GH43_FsAxh1-like"/>
    <property type="match status" value="1"/>
</dbReference>
<feature type="chain" id="PRO_5040177052" evidence="5">
    <location>
        <begin position="18"/>
        <end position="514"/>
    </location>
</feature>
<dbReference type="InterPro" id="IPR051795">
    <property type="entry name" value="Glycosyl_Hydrlase_43"/>
</dbReference>
<feature type="domain" description="Beta-xylosidase C-terminal Concanavalin A-like" evidence="6">
    <location>
        <begin position="316"/>
        <end position="509"/>
    </location>
</feature>
<dbReference type="OrthoDB" id="2139957at2759"/>
<gene>
    <name evidence="7" type="ORF">M501DRAFT_822217</name>
</gene>
<evidence type="ECO:0000256" key="5">
    <source>
        <dbReference type="SAM" id="SignalP"/>
    </source>
</evidence>
<organism evidence="7 8">
    <name type="scientific">Patellaria atrata CBS 101060</name>
    <dbReference type="NCBI Taxonomy" id="1346257"/>
    <lineage>
        <taxon>Eukaryota</taxon>
        <taxon>Fungi</taxon>
        <taxon>Dikarya</taxon>
        <taxon>Ascomycota</taxon>
        <taxon>Pezizomycotina</taxon>
        <taxon>Dothideomycetes</taxon>
        <taxon>Dothideomycetes incertae sedis</taxon>
        <taxon>Patellariales</taxon>
        <taxon>Patellariaceae</taxon>
        <taxon>Patellaria</taxon>
    </lineage>
</organism>
<dbReference type="Pfam" id="PF04616">
    <property type="entry name" value="Glyco_hydro_43"/>
    <property type="match status" value="1"/>
</dbReference>
<dbReference type="InterPro" id="IPR013320">
    <property type="entry name" value="ConA-like_dom_sf"/>
</dbReference>
<dbReference type="Gene3D" id="2.115.10.20">
    <property type="entry name" value="Glycosyl hydrolase domain, family 43"/>
    <property type="match status" value="1"/>
</dbReference>
<evidence type="ECO:0000313" key="7">
    <source>
        <dbReference type="EMBL" id="KAF2838626.1"/>
    </source>
</evidence>
<dbReference type="PANTHER" id="PTHR42812">
    <property type="entry name" value="BETA-XYLOSIDASE"/>
    <property type="match status" value="1"/>
</dbReference>
<dbReference type="GO" id="GO:0005975">
    <property type="term" value="P:carbohydrate metabolic process"/>
    <property type="evidence" value="ECO:0007669"/>
    <property type="project" value="InterPro"/>
</dbReference>
<evidence type="ECO:0000259" key="6">
    <source>
        <dbReference type="Pfam" id="PF17851"/>
    </source>
</evidence>